<dbReference type="SUPFAM" id="SSF55729">
    <property type="entry name" value="Acyl-CoA N-acyltransferases (Nat)"/>
    <property type="match status" value="1"/>
</dbReference>
<evidence type="ECO:0000313" key="3">
    <source>
        <dbReference type="EMBL" id="KAL2636300.1"/>
    </source>
</evidence>
<dbReference type="PANTHER" id="PTHR21178:SF8">
    <property type="entry name" value="CILIA- AND FLAGELLA-ASSOCIATED PROTEIN 61"/>
    <property type="match status" value="1"/>
</dbReference>
<feature type="domain" description="Cilia- and flagella-associated protein 61 N-terminal" evidence="2">
    <location>
        <begin position="10"/>
        <end position="291"/>
    </location>
</feature>
<dbReference type="EMBL" id="JBHFFA010000003">
    <property type="protein sequence ID" value="KAL2636300.1"/>
    <property type="molecule type" value="Genomic_DNA"/>
</dbReference>
<evidence type="ECO:0000256" key="1">
    <source>
        <dbReference type="SAM" id="MobiDB-lite"/>
    </source>
</evidence>
<evidence type="ECO:0000259" key="2">
    <source>
        <dbReference type="Pfam" id="PF16092"/>
    </source>
</evidence>
<comment type="caution">
    <text evidence="3">The sequence shown here is derived from an EMBL/GenBank/DDBJ whole genome shotgun (WGS) entry which is preliminary data.</text>
</comment>
<reference evidence="3 4" key="1">
    <citation type="submission" date="2024-09" db="EMBL/GenBank/DDBJ databases">
        <title>Chromosome-scale assembly of Riccia fluitans.</title>
        <authorList>
            <person name="Paukszto L."/>
            <person name="Sawicki J."/>
            <person name="Karawczyk K."/>
            <person name="Piernik-Szablinska J."/>
            <person name="Szczecinska M."/>
            <person name="Mazdziarz M."/>
        </authorList>
    </citation>
    <scope>NUCLEOTIDE SEQUENCE [LARGE SCALE GENOMIC DNA]</scope>
    <source>
        <strain evidence="3">Rf_01</strain>
        <tissue evidence="3">Aerial parts of the thallus</tissue>
    </source>
</reference>
<feature type="compositionally biased region" description="Basic and acidic residues" evidence="1">
    <location>
        <begin position="707"/>
        <end position="720"/>
    </location>
</feature>
<dbReference type="Gene3D" id="3.40.630.30">
    <property type="match status" value="1"/>
</dbReference>
<dbReference type="InterPro" id="IPR036188">
    <property type="entry name" value="FAD/NAD-bd_sf"/>
</dbReference>
<feature type="region of interest" description="Disordered" evidence="1">
    <location>
        <begin position="686"/>
        <end position="739"/>
    </location>
</feature>
<dbReference type="InterPro" id="IPR032151">
    <property type="entry name" value="CFAP61_N"/>
</dbReference>
<evidence type="ECO:0000313" key="4">
    <source>
        <dbReference type="Proteomes" id="UP001605036"/>
    </source>
</evidence>
<proteinExistence type="predicted"/>
<feature type="region of interest" description="Disordered" evidence="1">
    <location>
        <begin position="598"/>
        <end position="645"/>
    </location>
</feature>
<organism evidence="3 4">
    <name type="scientific">Riccia fluitans</name>
    <dbReference type="NCBI Taxonomy" id="41844"/>
    <lineage>
        <taxon>Eukaryota</taxon>
        <taxon>Viridiplantae</taxon>
        <taxon>Streptophyta</taxon>
        <taxon>Embryophyta</taxon>
        <taxon>Marchantiophyta</taxon>
        <taxon>Marchantiopsida</taxon>
        <taxon>Marchantiidae</taxon>
        <taxon>Marchantiales</taxon>
        <taxon>Ricciaceae</taxon>
        <taxon>Riccia</taxon>
    </lineage>
</organism>
<keyword evidence="4" id="KW-1185">Reference proteome</keyword>
<name>A0ABD1Z036_9MARC</name>
<dbReference type="Pfam" id="PF16092">
    <property type="entry name" value="CFAP61_N"/>
    <property type="match status" value="1"/>
</dbReference>
<dbReference type="PANTHER" id="PTHR21178">
    <property type="entry name" value="CILIA- AND FLAGELLA-ASSOCIATED PROTEIN 61"/>
    <property type="match status" value="1"/>
</dbReference>
<dbReference type="InterPro" id="IPR016181">
    <property type="entry name" value="Acyl_CoA_acyltransferase"/>
</dbReference>
<dbReference type="SUPFAM" id="SSF51905">
    <property type="entry name" value="FAD/NAD(P)-binding domain"/>
    <property type="match status" value="1"/>
</dbReference>
<sequence length="1398" mass="155343">MINLKGYTFRLTEFGDAARVQKKFGPQIPSLENLYGPTDFARICELTLFSVVALSPEGGLVGFAAFDDKPLLPQGIAYFPQGLAEEETAIDDKRRADAQREAQAMHWATRTATGIGFREEMLLWFIVCVTTFGHGPDEEAIVRAMLYTVLSLSYETRMILHTSSLELGALPSLFRPVARNREFKFTLCACTRSDVLPFLQIRRAREEDHDDLCPVIERAQKRGLPLTSIPLSALPSKSYSVARFIRAQTAEKSVFVAEVDGKIVGLIVVLCDVHIPSLHENYEVDMFEGLCAKRIERKLTVIETKAAAVDPFAMLDPLASPVPDPQTLPETEAILLPAGVSPESDLDYEREPEPAPAVEVIIRWPENVFRVAMLCMDEEFESRSIDMIEYSFKVLKKEFCLVTLSYTSPYHPLLKFFYRARSKPNVQNQDLELSADIRCLYLLHVDGLSPDLGIRHATESDLPQLEELLDDFADKDDLLSFITKPMPGRVNMVAAVPEQVVGYVLLARDPPVEAIASHFDVLSLIDLQYHPAENHISLILFVINPIYRCRTRLFFQKIMKLLGKTVLYCPVFPNQEVPDILEDLILLPGRQHVHMSPPCYWEKSSRENTPAEGMKKSRSEASQAGADESSNGQHEDESSRKLPFVEDIMKRRTSISYSKTEPNVLVPVDPVPFRFIRPTHRKSIIIHETPKEADDYEEDDDEESDEKADRPPVQEEKSETDGQGDDAPEAPKKPLTRKLSVGVGFEAEIEKSGEFTKSRNGDVEDFQASVNEGQTMVKKPSFLDIIRTEEASPGHDTGGRRKSSLKHVEAGGHVETHEGVGPGKFGMRRSFLASDLTAMKKSVTIQMDQKQSVFLEGTTESVASIRATNTIRAASKTKQARGSYFGFDCACYTMTHKYLYRYRTIVNARVVVVGSSLTTAAFFHQLITSHVLQFTNLIMVSTVGFKCLMSTALSQISVDLGPAHAFTKLGLDCHINVVVATVTGIDRKGHLIELSNGEILTYDWLVLSTGLQDQTRNRLGLSPLHSDTNQHIGIVKTDELILNAHEISQGMALYAVEGDTIPPVIIYGSTLEAFCAVQKLLQEGLQGPNMVLIHPEPVDLATAAAEHLGDAEVSAILVDTLLRSGVSVHSGLKLIGVEMNEDNEWIRMLQFEDQVSEENLDGMSVVPMTLEEMNKVMASKPVEHFIPSYSEVPLCPIHKSQEVLSVTRSESKITFVVEKSRKPKRPLQKPCSLLVTCDKKQVDLSLFHALNQESIIFDSRVVVDGLFRTNDPSIFAAGSLCKFSRYCGNNLPKLEVFCGWEVGEAFAAAFAVLITQAMFRKEVPADHDEDFVPKNSLPPWPAPLLPSLNKGNCIGGSVPGDKWFFAMAAPKFSGRSAGKLPPTLIVVSQLPFGLNCDV</sequence>
<protein>
    <recommendedName>
        <fullName evidence="2">Cilia- and flagella-associated protein 61 N-terminal domain-containing protein</fullName>
    </recommendedName>
</protein>
<gene>
    <name evidence="3" type="ORF">R1flu_007779</name>
</gene>
<feature type="compositionally biased region" description="Acidic residues" evidence="1">
    <location>
        <begin position="694"/>
        <end position="706"/>
    </location>
</feature>
<dbReference type="InterPro" id="IPR038884">
    <property type="entry name" value="CFAP61"/>
</dbReference>
<dbReference type="Proteomes" id="UP001605036">
    <property type="component" value="Unassembled WGS sequence"/>
</dbReference>
<accession>A0ABD1Z036</accession>
<dbReference type="Gene3D" id="3.50.50.100">
    <property type="match status" value="1"/>
</dbReference>
<feature type="compositionally biased region" description="Basic and acidic residues" evidence="1">
    <location>
        <begin position="633"/>
        <end position="645"/>
    </location>
</feature>